<dbReference type="InterPro" id="IPR000008">
    <property type="entry name" value="C2_dom"/>
</dbReference>
<dbReference type="GO" id="GO:0046872">
    <property type="term" value="F:metal ion binding"/>
    <property type="evidence" value="ECO:0007669"/>
    <property type="project" value="UniProtKB-KW"/>
</dbReference>
<dbReference type="SMR" id="A2EHX7"/>
<dbReference type="Pfam" id="PF00168">
    <property type="entry name" value="C2"/>
    <property type="match status" value="1"/>
</dbReference>
<keyword evidence="2" id="KW-0106">Calcium</keyword>
<dbReference type="PRINTS" id="PR00360">
    <property type="entry name" value="C2DOMAIN"/>
</dbReference>
<dbReference type="PANTHER" id="PTHR45911:SF4">
    <property type="entry name" value="MULTIPLE C2 AND TRANSMEMBRANE DOMAIN-CONTAINING PROTEIN"/>
    <property type="match status" value="1"/>
</dbReference>
<dbReference type="PANTHER" id="PTHR45911">
    <property type="entry name" value="C2 DOMAIN-CONTAINING PROTEIN"/>
    <property type="match status" value="1"/>
</dbReference>
<proteinExistence type="predicted"/>
<dbReference type="Proteomes" id="UP000001542">
    <property type="component" value="Unassembled WGS sequence"/>
</dbReference>
<name>A2EHX7_TRIV3</name>
<evidence type="ECO:0000313" key="5">
    <source>
        <dbReference type="Proteomes" id="UP000001542"/>
    </source>
</evidence>
<evidence type="ECO:0000256" key="2">
    <source>
        <dbReference type="ARBA" id="ARBA00022837"/>
    </source>
</evidence>
<protein>
    <submittedName>
        <fullName evidence="4">C2 domain containing protein</fullName>
    </submittedName>
</protein>
<keyword evidence="5" id="KW-1185">Reference proteome</keyword>
<reference evidence="4" key="1">
    <citation type="submission" date="2006-10" db="EMBL/GenBank/DDBJ databases">
        <authorList>
            <person name="Amadeo P."/>
            <person name="Zhao Q."/>
            <person name="Wortman J."/>
            <person name="Fraser-Liggett C."/>
            <person name="Carlton J."/>
        </authorList>
    </citation>
    <scope>NUCLEOTIDE SEQUENCE</scope>
    <source>
        <strain evidence="4">G3</strain>
    </source>
</reference>
<dbReference type="InParanoid" id="A2EHX7"/>
<dbReference type="eggNOG" id="KOG1028">
    <property type="taxonomic scope" value="Eukaryota"/>
</dbReference>
<dbReference type="OrthoDB" id="270970at2759"/>
<sequence>MSKLQVVVLEAKGIPKVDPVGWSDPYVQVRLGDGKVVETKVRKNEKSPVWDKRFQFNVSNKKEVLHLRIMDSDHLSKDDPIGTMEIPLESINPDKPVFQWFPIKLAPKVKPDSIPCQLRLIVEFI</sequence>
<organism evidence="4 5">
    <name type="scientific">Trichomonas vaginalis (strain ATCC PRA-98 / G3)</name>
    <dbReference type="NCBI Taxonomy" id="412133"/>
    <lineage>
        <taxon>Eukaryota</taxon>
        <taxon>Metamonada</taxon>
        <taxon>Parabasalia</taxon>
        <taxon>Trichomonadida</taxon>
        <taxon>Trichomonadidae</taxon>
        <taxon>Trichomonas</taxon>
    </lineage>
</organism>
<dbReference type="EMBL" id="DS113393">
    <property type="protein sequence ID" value="EAY07709.1"/>
    <property type="molecule type" value="Genomic_DNA"/>
</dbReference>
<dbReference type="AlphaFoldDB" id="A2EHX7"/>
<gene>
    <name evidence="4" type="ORF">TVAG_117900</name>
</gene>
<dbReference type="VEuPathDB" id="TrichDB:TVAGG3_0926140"/>
<feature type="domain" description="C2" evidence="3">
    <location>
        <begin position="1"/>
        <end position="101"/>
    </location>
</feature>
<dbReference type="InterPro" id="IPR035892">
    <property type="entry name" value="C2_domain_sf"/>
</dbReference>
<dbReference type="PROSITE" id="PS50004">
    <property type="entry name" value="C2"/>
    <property type="match status" value="1"/>
</dbReference>
<dbReference type="CDD" id="cd00030">
    <property type="entry name" value="C2"/>
    <property type="match status" value="1"/>
</dbReference>
<dbReference type="STRING" id="5722.A2EHX7"/>
<dbReference type="SUPFAM" id="SSF49562">
    <property type="entry name" value="C2 domain (Calcium/lipid-binding domain, CaLB)"/>
    <property type="match status" value="1"/>
</dbReference>
<dbReference type="SMART" id="SM00239">
    <property type="entry name" value="C2"/>
    <property type="match status" value="1"/>
</dbReference>
<reference evidence="4" key="2">
    <citation type="journal article" date="2007" name="Science">
        <title>Draft genome sequence of the sexually transmitted pathogen Trichomonas vaginalis.</title>
        <authorList>
            <person name="Carlton J.M."/>
            <person name="Hirt R.P."/>
            <person name="Silva J.C."/>
            <person name="Delcher A.L."/>
            <person name="Schatz M."/>
            <person name="Zhao Q."/>
            <person name="Wortman J.R."/>
            <person name="Bidwell S.L."/>
            <person name="Alsmark U.C.M."/>
            <person name="Besteiro S."/>
            <person name="Sicheritz-Ponten T."/>
            <person name="Noel C.J."/>
            <person name="Dacks J.B."/>
            <person name="Foster P.G."/>
            <person name="Simillion C."/>
            <person name="Van de Peer Y."/>
            <person name="Miranda-Saavedra D."/>
            <person name="Barton G.J."/>
            <person name="Westrop G.D."/>
            <person name="Mueller S."/>
            <person name="Dessi D."/>
            <person name="Fiori P.L."/>
            <person name="Ren Q."/>
            <person name="Paulsen I."/>
            <person name="Zhang H."/>
            <person name="Bastida-Corcuera F.D."/>
            <person name="Simoes-Barbosa A."/>
            <person name="Brown M.T."/>
            <person name="Hayes R.D."/>
            <person name="Mukherjee M."/>
            <person name="Okumura C.Y."/>
            <person name="Schneider R."/>
            <person name="Smith A.J."/>
            <person name="Vanacova S."/>
            <person name="Villalvazo M."/>
            <person name="Haas B.J."/>
            <person name="Pertea M."/>
            <person name="Feldblyum T.V."/>
            <person name="Utterback T.R."/>
            <person name="Shu C.L."/>
            <person name="Osoegawa K."/>
            <person name="de Jong P.J."/>
            <person name="Hrdy I."/>
            <person name="Horvathova L."/>
            <person name="Zubacova Z."/>
            <person name="Dolezal P."/>
            <person name="Malik S.B."/>
            <person name="Logsdon J.M. Jr."/>
            <person name="Henze K."/>
            <person name="Gupta A."/>
            <person name="Wang C.C."/>
            <person name="Dunne R.L."/>
            <person name="Upcroft J.A."/>
            <person name="Upcroft P."/>
            <person name="White O."/>
            <person name="Salzberg S.L."/>
            <person name="Tang P."/>
            <person name="Chiu C.-H."/>
            <person name="Lee Y.-S."/>
            <person name="Embley T.M."/>
            <person name="Coombs G.H."/>
            <person name="Mottram J.C."/>
            <person name="Tachezy J."/>
            <person name="Fraser-Liggett C.M."/>
            <person name="Johnson P.J."/>
        </authorList>
    </citation>
    <scope>NUCLEOTIDE SEQUENCE [LARGE SCALE GENOMIC DNA]</scope>
    <source>
        <strain evidence="4">G3</strain>
    </source>
</reference>
<evidence type="ECO:0000259" key="3">
    <source>
        <dbReference type="PROSITE" id="PS50004"/>
    </source>
</evidence>
<accession>A2EHX7</accession>
<keyword evidence="1" id="KW-0479">Metal-binding</keyword>
<dbReference type="Gene3D" id="2.60.40.150">
    <property type="entry name" value="C2 domain"/>
    <property type="match status" value="1"/>
</dbReference>
<evidence type="ECO:0000256" key="1">
    <source>
        <dbReference type="ARBA" id="ARBA00022723"/>
    </source>
</evidence>
<dbReference type="VEuPathDB" id="TrichDB:TVAG_117900"/>
<evidence type="ECO:0000313" key="4">
    <source>
        <dbReference type="EMBL" id="EAY07709.1"/>
    </source>
</evidence>